<proteinExistence type="predicted"/>
<evidence type="ECO:0000313" key="1">
    <source>
        <dbReference type="EMBL" id="GGV88291.1"/>
    </source>
</evidence>
<accession>A0ABQ2W2U0</accession>
<name>A0ABQ2W2U0_9ACTN</name>
<protein>
    <recommendedName>
        <fullName evidence="3">Transposase</fullName>
    </recommendedName>
</protein>
<dbReference type="Proteomes" id="UP000660675">
    <property type="component" value="Unassembled WGS sequence"/>
</dbReference>
<dbReference type="EMBL" id="BMTF01000012">
    <property type="protein sequence ID" value="GGV88291.1"/>
    <property type="molecule type" value="Genomic_DNA"/>
</dbReference>
<reference evidence="2" key="1">
    <citation type="journal article" date="2019" name="Int. J. Syst. Evol. Microbiol.">
        <title>The Global Catalogue of Microorganisms (GCM) 10K type strain sequencing project: providing services to taxonomists for standard genome sequencing and annotation.</title>
        <authorList>
            <consortium name="The Broad Institute Genomics Platform"/>
            <consortium name="The Broad Institute Genome Sequencing Center for Infectious Disease"/>
            <person name="Wu L."/>
            <person name="Ma J."/>
        </authorList>
    </citation>
    <scope>NUCLEOTIDE SEQUENCE [LARGE SCALE GENOMIC DNA]</scope>
    <source>
        <strain evidence="2">JCM 4376</strain>
    </source>
</reference>
<keyword evidence="2" id="KW-1185">Reference proteome</keyword>
<gene>
    <name evidence="1" type="ORF">GCM10015535_39290</name>
</gene>
<organism evidence="1 2">
    <name type="scientific">Streptomyces gelaticus</name>
    <dbReference type="NCBI Taxonomy" id="285446"/>
    <lineage>
        <taxon>Bacteria</taxon>
        <taxon>Bacillati</taxon>
        <taxon>Actinomycetota</taxon>
        <taxon>Actinomycetes</taxon>
        <taxon>Kitasatosporales</taxon>
        <taxon>Streptomycetaceae</taxon>
        <taxon>Streptomyces</taxon>
    </lineage>
</organism>
<evidence type="ECO:0000313" key="2">
    <source>
        <dbReference type="Proteomes" id="UP000660675"/>
    </source>
</evidence>
<evidence type="ECO:0008006" key="3">
    <source>
        <dbReference type="Google" id="ProtNLM"/>
    </source>
</evidence>
<sequence length="96" mass="10935">MIRVDAGMPTARFCRLIGVPERTWRRHQARARQGVRARGPWPPPARERVRDAKMLRSVPSVISCGILPRLDGGGQQWHVRAWGPAQQPPMRIRPGR</sequence>
<comment type="caution">
    <text evidence="1">The sequence shown here is derived from an EMBL/GenBank/DDBJ whole genome shotgun (WGS) entry which is preliminary data.</text>
</comment>